<reference evidence="1 2" key="1">
    <citation type="journal article" date="2023" name="J. Hered.">
        <title>Chromosome-level genome of the wood stork (Mycteria americana) provides insight into avian chromosome evolution.</title>
        <authorList>
            <person name="Flamio R. Jr."/>
            <person name="Ramstad K.M."/>
        </authorList>
    </citation>
    <scope>NUCLEOTIDE SEQUENCE [LARGE SCALE GENOMIC DNA]</scope>
    <source>
        <strain evidence="1">JAX WOST 10</strain>
    </source>
</reference>
<evidence type="ECO:0000313" key="1">
    <source>
        <dbReference type="EMBL" id="KAK4823244.1"/>
    </source>
</evidence>
<dbReference type="AlphaFoldDB" id="A0AAN7NAS2"/>
<organism evidence="1 2">
    <name type="scientific">Mycteria americana</name>
    <name type="common">Wood stork</name>
    <dbReference type="NCBI Taxonomy" id="33587"/>
    <lineage>
        <taxon>Eukaryota</taxon>
        <taxon>Metazoa</taxon>
        <taxon>Chordata</taxon>
        <taxon>Craniata</taxon>
        <taxon>Vertebrata</taxon>
        <taxon>Euteleostomi</taxon>
        <taxon>Archelosauria</taxon>
        <taxon>Archosauria</taxon>
        <taxon>Dinosauria</taxon>
        <taxon>Saurischia</taxon>
        <taxon>Theropoda</taxon>
        <taxon>Coelurosauria</taxon>
        <taxon>Aves</taxon>
        <taxon>Neognathae</taxon>
        <taxon>Neoaves</taxon>
        <taxon>Aequornithes</taxon>
        <taxon>Ciconiiformes</taxon>
        <taxon>Ciconiidae</taxon>
        <taxon>Mycteria</taxon>
    </lineage>
</organism>
<name>A0AAN7NAS2_MYCAM</name>
<comment type="caution">
    <text evidence="1">The sequence shown here is derived from an EMBL/GenBank/DDBJ whole genome shotgun (WGS) entry which is preliminary data.</text>
</comment>
<accession>A0AAN7NAS2</accession>
<dbReference type="EMBL" id="JAUNZN010000003">
    <property type="protein sequence ID" value="KAK4823244.1"/>
    <property type="molecule type" value="Genomic_DNA"/>
</dbReference>
<sequence>MLLEAVCKNMEDRKVTGNSHHGFTEGESCLTSLVAFYHEIASSVDKLRAVDAIDFSKAFDMTSLSNTVVKMRRFTGDIKLGRMVDMLKARVSIQGDFDRLEKQANRNLTEFNKQKCKAMKMARVLENLMYKERLSQLDLFSLKKRLREDFIGVYNYLMGGYREDRARLFSEKNIESSPADKDLGVWVDEKLDMSWQCALAAQKANCILGCLKRSVASRSRELILLLS</sequence>
<keyword evidence="2" id="KW-1185">Reference proteome</keyword>
<protein>
    <submittedName>
        <fullName evidence="1">Uncharacterized protein</fullName>
    </submittedName>
</protein>
<proteinExistence type="predicted"/>
<gene>
    <name evidence="1" type="ORF">QYF61_000211</name>
</gene>
<dbReference type="PANTHER" id="PTHR33332">
    <property type="entry name" value="REVERSE TRANSCRIPTASE DOMAIN-CONTAINING PROTEIN"/>
    <property type="match status" value="1"/>
</dbReference>
<evidence type="ECO:0000313" key="2">
    <source>
        <dbReference type="Proteomes" id="UP001333110"/>
    </source>
</evidence>
<dbReference type="Proteomes" id="UP001333110">
    <property type="component" value="Unassembled WGS sequence"/>
</dbReference>